<feature type="domain" description="Anti-proliferative protein" evidence="3">
    <location>
        <begin position="98"/>
        <end position="117"/>
    </location>
</feature>
<evidence type="ECO:0000313" key="5">
    <source>
        <dbReference type="Proteomes" id="UP000694892"/>
    </source>
</evidence>
<dbReference type="OrthoDB" id="19928at2759"/>
<proteinExistence type="inferred from homology"/>
<evidence type="ECO:0000313" key="4">
    <source>
        <dbReference type="EMBL" id="OCT91820.1"/>
    </source>
</evidence>
<dbReference type="PANTHER" id="PTHR22978">
    <property type="entry name" value="B-CELL TRANSLOCATION GENE"/>
    <property type="match status" value="1"/>
</dbReference>
<dbReference type="InterPro" id="IPR002087">
    <property type="entry name" value="Anti_prolifrtn"/>
</dbReference>
<comment type="similarity">
    <text evidence="1">Belongs to the BTG family.</text>
</comment>
<dbReference type="Xenbase" id="XB-GENE-855430">
    <property type="gene designation" value="btg2.S"/>
</dbReference>
<dbReference type="AGR" id="Xenbase:XB-GENE-855430"/>
<gene>
    <name evidence="6" type="primary">btg2.S</name>
    <name evidence="4" type="ORF">XELAEV_18014874mg</name>
</gene>
<sequence>MANGAAPESQQDTLPEIVAAVNFLSSLLQTRLNEQQLRGFGRTLRNTLTEHYTHHWFPDKPAKGSGYRCIRINHKMDPVISKVASHINLSNQHLLSLLPKELTLWVDPFEVSYRIGEDGSICVLYEASAPSTRGHLNCKSEVLGSSSTPTHYLMTVTS</sequence>
<dbReference type="FunFam" id="3.90.640.90:FF:000003">
    <property type="entry name" value="BTG1 isoform 1"/>
    <property type="match status" value="1"/>
</dbReference>
<dbReference type="OMA" id="KVACRIN"/>
<evidence type="ECO:0000256" key="1">
    <source>
        <dbReference type="ARBA" id="ARBA00007989"/>
    </source>
</evidence>
<dbReference type="GO" id="GO:0005737">
    <property type="term" value="C:cytoplasm"/>
    <property type="evidence" value="ECO:0007669"/>
    <property type="project" value="TreeGrafter"/>
</dbReference>
<dbReference type="Gene3D" id="3.90.640.90">
    <property type="entry name" value="Anti-proliferative protein, N-terminal domain"/>
    <property type="match status" value="1"/>
</dbReference>
<dbReference type="EMBL" id="CM004469">
    <property type="protein sequence ID" value="OCT91820.1"/>
    <property type="molecule type" value="Genomic_DNA"/>
</dbReference>
<name>A0A974HVK7_XENLA</name>
<dbReference type="KEGG" id="xla:496081"/>
<dbReference type="SUPFAM" id="SSF160696">
    <property type="entry name" value="BTG domain-like"/>
    <property type="match status" value="1"/>
</dbReference>
<organism evidence="4 5">
    <name type="scientific">Xenopus laevis</name>
    <name type="common">African clawed frog</name>
    <dbReference type="NCBI Taxonomy" id="8355"/>
    <lineage>
        <taxon>Eukaryota</taxon>
        <taxon>Metazoa</taxon>
        <taxon>Chordata</taxon>
        <taxon>Craniata</taxon>
        <taxon>Vertebrata</taxon>
        <taxon>Euteleostomi</taxon>
        <taxon>Amphibia</taxon>
        <taxon>Batrachia</taxon>
        <taxon>Anura</taxon>
        <taxon>Pipoidea</taxon>
        <taxon>Pipidae</taxon>
        <taxon>Xenopodinae</taxon>
        <taxon>Xenopus</taxon>
        <taxon>Xenopus</taxon>
    </lineage>
</organism>
<dbReference type="RefSeq" id="NP_001088812.1">
    <property type="nucleotide sequence ID" value="NM_001095343.1"/>
</dbReference>
<dbReference type="SMART" id="SM00099">
    <property type="entry name" value="btg1"/>
    <property type="match status" value="1"/>
</dbReference>
<dbReference type="Proteomes" id="UP000694892">
    <property type="component" value="Chromosome 2S"/>
</dbReference>
<evidence type="ECO:0000259" key="2">
    <source>
        <dbReference type="PROSITE" id="PS00960"/>
    </source>
</evidence>
<accession>A0A974HVK7</accession>
<feature type="domain" description="Anti-proliferative protein" evidence="2">
    <location>
        <begin position="52"/>
        <end position="72"/>
    </location>
</feature>
<evidence type="ECO:0000313" key="6">
    <source>
        <dbReference type="Xenbase" id="XB-GENE-855430"/>
    </source>
</evidence>
<dbReference type="CTD" id="496081"/>
<dbReference type="AlphaFoldDB" id="A0A974HVK7"/>
<dbReference type="PROSITE" id="PS01203">
    <property type="entry name" value="BTG_2"/>
    <property type="match status" value="1"/>
</dbReference>
<dbReference type="GO" id="GO:0008285">
    <property type="term" value="P:negative regulation of cell population proliferation"/>
    <property type="evidence" value="ECO:0007669"/>
    <property type="project" value="TreeGrafter"/>
</dbReference>
<dbReference type="InterPro" id="IPR036054">
    <property type="entry name" value="BTG-like_sf"/>
</dbReference>
<reference evidence="5" key="1">
    <citation type="journal article" date="2016" name="Nature">
        <title>Genome evolution in the allotetraploid frog Xenopus laevis.</title>
        <authorList>
            <person name="Session A.M."/>
            <person name="Uno Y."/>
            <person name="Kwon T."/>
            <person name="Chapman J.A."/>
            <person name="Toyoda A."/>
            <person name="Takahashi S."/>
            <person name="Fukui A."/>
            <person name="Hikosaka A."/>
            <person name="Suzuki A."/>
            <person name="Kondo M."/>
            <person name="van Heeringen S.J."/>
            <person name="Quigley I."/>
            <person name="Heinz S."/>
            <person name="Ogino H."/>
            <person name="Ochi H."/>
            <person name="Hellsten U."/>
            <person name="Lyons J.B."/>
            <person name="Simakov O."/>
            <person name="Putnam N."/>
            <person name="Stites J."/>
            <person name="Kuroki Y."/>
            <person name="Tanaka T."/>
            <person name="Michiue T."/>
            <person name="Watanabe M."/>
            <person name="Bogdanovic O."/>
            <person name="Lister R."/>
            <person name="Georgiou G."/>
            <person name="Paranjpe S.S."/>
            <person name="van Kruijsbergen I."/>
            <person name="Shu S."/>
            <person name="Carlson J."/>
            <person name="Kinoshita T."/>
            <person name="Ohta Y."/>
            <person name="Mawaribuchi S."/>
            <person name="Jenkins J."/>
            <person name="Grimwood J."/>
            <person name="Schmutz J."/>
            <person name="Mitros T."/>
            <person name="Mozaffari S.V."/>
            <person name="Suzuki Y."/>
            <person name="Haramoto Y."/>
            <person name="Yamamoto T.S."/>
            <person name="Takagi C."/>
            <person name="Heald R."/>
            <person name="Miller K."/>
            <person name="Haudenschild C."/>
            <person name="Kitzman J."/>
            <person name="Nakayama T."/>
            <person name="Izutsu Y."/>
            <person name="Robert J."/>
            <person name="Fortriede J."/>
            <person name="Burns K."/>
            <person name="Lotay V."/>
            <person name="Karimi K."/>
            <person name="Yasuoka Y."/>
            <person name="Dichmann D.S."/>
            <person name="Flajnik M.F."/>
            <person name="Houston D.W."/>
            <person name="Shendure J."/>
            <person name="DuPasquier L."/>
            <person name="Vize P.D."/>
            <person name="Zorn A.M."/>
            <person name="Ito M."/>
            <person name="Marcotte E.M."/>
            <person name="Wallingford J.B."/>
            <person name="Ito Y."/>
            <person name="Asashima M."/>
            <person name="Ueno N."/>
            <person name="Matsuda Y."/>
            <person name="Veenstra G.J."/>
            <person name="Fujiyama A."/>
            <person name="Harland R.M."/>
            <person name="Taira M."/>
            <person name="Rokhsar D.S."/>
        </authorList>
    </citation>
    <scope>NUCLEOTIDE SEQUENCE [LARGE SCALE GENOMIC DNA]</scope>
    <source>
        <strain evidence="5">J</strain>
    </source>
</reference>
<dbReference type="InterPro" id="IPR033332">
    <property type="entry name" value="BTG"/>
</dbReference>
<protein>
    <recommendedName>
        <fullName evidence="2 3">Anti-proliferative protein domain-containing protein</fullName>
    </recommendedName>
</protein>
<dbReference type="GeneID" id="496081"/>
<dbReference type="GO" id="GO:0005634">
    <property type="term" value="C:nucleus"/>
    <property type="evidence" value="ECO:0007669"/>
    <property type="project" value="TreeGrafter"/>
</dbReference>
<evidence type="ECO:0000259" key="3">
    <source>
        <dbReference type="PROSITE" id="PS01203"/>
    </source>
</evidence>
<dbReference type="Pfam" id="PF07742">
    <property type="entry name" value="BTG"/>
    <property type="match status" value="1"/>
</dbReference>
<dbReference type="PRINTS" id="PR00310">
    <property type="entry name" value="ANTIPRLFBTG1"/>
</dbReference>
<dbReference type="PROSITE" id="PS00960">
    <property type="entry name" value="BTG_1"/>
    <property type="match status" value="1"/>
</dbReference>
<dbReference type="PANTHER" id="PTHR22978:SF29">
    <property type="entry name" value="PROTEIN BTG2"/>
    <property type="match status" value="1"/>
</dbReference>